<accession>A0A9W9YX49</accession>
<dbReference type="Proteomes" id="UP001163046">
    <property type="component" value="Unassembled WGS sequence"/>
</dbReference>
<protein>
    <submittedName>
        <fullName evidence="1">Uncharacterized protein</fullName>
    </submittedName>
</protein>
<dbReference type="EMBL" id="MU826868">
    <property type="protein sequence ID" value="KAJ7370324.1"/>
    <property type="molecule type" value="Genomic_DNA"/>
</dbReference>
<proteinExistence type="predicted"/>
<evidence type="ECO:0000313" key="2">
    <source>
        <dbReference type="Proteomes" id="UP001163046"/>
    </source>
</evidence>
<dbReference type="AlphaFoldDB" id="A0A9W9YX49"/>
<dbReference type="OrthoDB" id="5982357at2759"/>
<gene>
    <name evidence="1" type="ORF">OS493_033121</name>
</gene>
<evidence type="ECO:0000313" key="1">
    <source>
        <dbReference type="EMBL" id="KAJ7370324.1"/>
    </source>
</evidence>
<organism evidence="1 2">
    <name type="scientific">Desmophyllum pertusum</name>
    <dbReference type="NCBI Taxonomy" id="174260"/>
    <lineage>
        <taxon>Eukaryota</taxon>
        <taxon>Metazoa</taxon>
        <taxon>Cnidaria</taxon>
        <taxon>Anthozoa</taxon>
        <taxon>Hexacorallia</taxon>
        <taxon>Scleractinia</taxon>
        <taxon>Caryophylliina</taxon>
        <taxon>Caryophylliidae</taxon>
        <taxon>Desmophyllum</taxon>
    </lineage>
</organism>
<comment type="caution">
    <text evidence="1">The sequence shown here is derived from an EMBL/GenBank/DDBJ whole genome shotgun (WGS) entry which is preliminary data.</text>
</comment>
<reference evidence="1" key="1">
    <citation type="submission" date="2023-01" db="EMBL/GenBank/DDBJ databases">
        <title>Genome assembly of the deep-sea coral Lophelia pertusa.</title>
        <authorList>
            <person name="Herrera S."/>
            <person name="Cordes E."/>
        </authorList>
    </citation>
    <scope>NUCLEOTIDE SEQUENCE</scope>
    <source>
        <strain evidence="1">USNM1676648</strain>
        <tissue evidence="1">Polyp</tissue>
    </source>
</reference>
<sequence>MRDRVVDEIERGNIKSPSESDSIKNMIPGHDKAYVSLSGGIRAVDEDDMDNFHLRFEQKETEALVLNTGVLESLQSTCDASDVVARLQDNLQLNQAALAAPEPETTRMIRCLATIAKNENRLDVVQHLRQITPAGTTGPLLPERLDVRKIPQSQMTELTFKLSGGEEWKLAAEKLGFEAVRDSLP</sequence>
<keyword evidence="2" id="KW-1185">Reference proteome</keyword>
<name>A0A9W9YX49_9CNID</name>